<evidence type="ECO:0000313" key="1">
    <source>
        <dbReference type="EMBL" id="EKT88735.2"/>
    </source>
</evidence>
<gene>
    <name evidence="1" type="ORF">LSS_00245</name>
</gene>
<dbReference type="Proteomes" id="UP000035800">
    <property type="component" value="Chromosome I"/>
</dbReference>
<evidence type="ECO:0000313" key="2">
    <source>
        <dbReference type="Proteomes" id="UP000035800"/>
    </source>
</evidence>
<sequence>MYFHGSYFEDSVLKSKSDLGSCLRLFRMLSWRGRMKDRFQNFDRNLPFPEVDLGIDSIRSLISKSYIPFF</sequence>
<name>K8YHJ1_9LEPT</name>
<proteinExistence type="predicted"/>
<reference evidence="1 2" key="2">
    <citation type="journal article" date="2014" name="Emerg. Microbes Infect.">
        <title>Potential impact on kidney infection: a whole-genome analysis of Leptospira santarosai serovar Shermani.</title>
        <authorList>
            <person name="Chou L.F."/>
            <person name="Chen T.W."/>
            <person name="Ko Y.C."/>
            <person name="Pan M.J."/>
            <person name="Tian Y.C."/>
            <person name="Chiu C.H."/>
            <person name="Tang P."/>
            <person name="Hung C.C."/>
            <person name="Yang C.W."/>
        </authorList>
    </citation>
    <scope>NUCLEOTIDE SEQUENCE</scope>
    <source>
        <strain evidence="1 2">LT 821</strain>
    </source>
</reference>
<accession>K8YHJ1</accession>
<protein>
    <submittedName>
        <fullName evidence="1">Uncharacterized protein</fullName>
    </submittedName>
</protein>
<dbReference type="AlphaFoldDB" id="K8YHJ1"/>
<dbReference type="KEGG" id="lst:LSS_00245"/>
<reference evidence="1 2" key="1">
    <citation type="journal article" date="2012" name="Gene">
        <title>Sequence of Leptospira santarosai serovar Shermani genome and prediction of virulence-associated genes.</title>
        <authorList>
            <person name="Chou L.F."/>
            <person name="Chen Y.T."/>
            <person name="Lu C.W."/>
            <person name="Ko Y.C."/>
            <person name="Tang C.Y."/>
            <person name="Pan M.J."/>
            <person name="Tian Y.C."/>
            <person name="Chiu C.H."/>
            <person name="Hung C.C."/>
            <person name="Yang C.W."/>
        </authorList>
    </citation>
    <scope>NUCLEOTIDE SEQUENCE [LARGE SCALE GENOMIC DNA]</scope>
    <source>
        <strain evidence="1">LT 821</strain>
    </source>
</reference>
<organism evidence="1 2">
    <name type="scientific">Leptospira santarosai serovar Shermani str. LT 821</name>
    <dbReference type="NCBI Taxonomy" id="758847"/>
    <lineage>
        <taxon>Bacteria</taxon>
        <taxon>Pseudomonadati</taxon>
        <taxon>Spirochaetota</taxon>
        <taxon>Spirochaetia</taxon>
        <taxon>Leptospirales</taxon>
        <taxon>Leptospiraceae</taxon>
        <taxon>Leptospira</taxon>
    </lineage>
</organism>
<dbReference type="EMBL" id="CP006694">
    <property type="protein sequence ID" value="EKT88735.2"/>
    <property type="molecule type" value="Genomic_DNA"/>
</dbReference>